<evidence type="ECO:0000313" key="8">
    <source>
        <dbReference type="Proteomes" id="UP000029843"/>
    </source>
</evidence>
<keyword evidence="3" id="KW-0520">NAD</keyword>
<evidence type="ECO:0000256" key="1">
    <source>
        <dbReference type="ARBA" id="ARBA00009463"/>
    </source>
</evidence>
<dbReference type="PANTHER" id="PTHR48075:SF5">
    <property type="entry name" value="3-HYDROXYBUTYRYL-COA DEHYDROGENASE"/>
    <property type="match status" value="1"/>
</dbReference>
<feature type="domain" description="3-hydroxyacyl-CoA dehydrogenase C-terminal" evidence="5">
    <location>
        <begin position="185"/>
        <end position="281"/>
    </location>
</feature>
<evidence type="ECO:0000256" key="3">
    <source>
        <dbReference type="ARBA" id="ARBA00023027"/>
    </source>
</evidence>
<dbReference type="Proteomes" id="UP000029843">
    <property type="component" value="Unassembled WGS sequence"/>
</dbReference>
<dbReference type="PANTHER" id="PTHR48075">
    <property type="entry name" value="3-HYDROXYACYL-COA DEHYDROGENASE FAMILY PROTEIN"/>
    <property type="match status" value="1"/>
</dbReference>
<dbReference type="Pfam" id="PF02737">
    <property type="entry name" value="3HCDH_N"/>
    <property type="match status" value="1"/>
</dbReference>
<dbReference type="GO" id="GO:0008691">
    <property type="term" value="F:3-hydroxybutyryl-CoA dehydrogenase activity"/>
    <property type="evidence" value="ECO:0007669"/>
    <property type="project" value="UniProtKB-EC"/>
</dbReference>
<dbReference type="AlphaFoldDB" id="A0A099KV92"/>
<dbReference type="GO" id="GO:0070403">
    <property type="term" value="F:NAD+ binding"/>
    <property type="evidence" value="ECO:0007669"/>
    <property type="project" value="InterPro"/>
</dbReference>
<comment type="similarity">
    <text evidence="1">Belongs to the 3-hydroxyacyl-CoA dehydrogenase family.</text>
</comment>
<dbReference type="Gene3D" id="3.40.50.720">
    <property type="entry name" value="NAD(P)-binding Rossmann-like Domain"/>
    <property type="match status" value="1"/>
</dbReference>
<dbReference type="GO" id="GO:0006635">
    <property type="term" value="P:fatty acid beta-oxidation"/>
    <property type="evidence" value="ECO:0007669"/>
    <property type="project" value="TreeGrafter"/>
</dbReference>
<gene>
    <name evidence="7" type="ORF">ND2E_2307</name>
</gene>
<sequence>MKVSIIGSGTMGIGIAQVLIQSEDVVKLNIIARTVEKAEFVKAACLKCLSKMVRKGKISESFASSTIEKLTINDSLTGIQSSDLVIEAVAEDFDIKLDLYKKLVPYITEDMIIASNTSSLSITAFANLFPKPENVVGLHFFNPAPVMELVEIVSGHVSSEPVIQKLKDFTTKLGKSPVVVNEAPGFVVNRMLIPMINEAVSILAEGVATAEDIDKAMKFGAHHPMGPLALADLIGNDVNLSIMETLYKETGDPKYRAHPMLRKMVRANHLGRKTKKGFFNY</sequence>
<evidence type="ECO:0000259" key="6">
    <source>
        <dbReference type="Pfam" id="PF02737"/>
    </source>
</evidence>
<reference evidence="7 8" key="1">
    <citation type="submission" date="2014-08" db="EMBL/GenBank/DDBJ databases">
        <title>Genomic and Phenotypic Diversity of Colwellia psychrerythraea strains from Disparate Marine Basins.</title>
        <authorList>
            <person name="Techtmann S.M."/>
            <person name="Stelling S.C."/>
            <person name="Utturkar S.M."/>
            <person name="Alshibli N."/>
            <person name="Harris A."/>
            <person name="Brown S.D."/>
            <person name="Hazen T.C."/>
        </authorList>
    </citation>
    <scope>NUCLEOTIDE SEQUENCE [LARGE SCALE GENOMIC DNA]</scope>
    <source>
        <strain evidence="7 8">ND2E</strain>
    </source>
</reference>
<dbReference type="FunFam" id="3.40.50.720:FF:000009">
    <property type="entry name" value="Fatty oxidation complex, alpha subunit"/>
    <property type="match status" value="1"/>
</dbReference>
<comment type="caution">
    <text evidence="7">The sequence shown here is derived from an EMBL/GenBank/DDBJ whole genome shotgun (WGS) entry which is preliminary data.</text>
</comment>
<dbReference type="SUPFAM" id="SSF51735">
    <property type="entry name" value="NAD(P)-binding Rossmann-fold domains"/>
    <property type="match status" value="1"/>
</dbReference>
<accession>A0A099KV92</accession>
<dbReference type="Pfam" id="PF00725">
    <property type="entry name" value="3HCDH"/>
    <property type="match status" value="1"/>
</dbReference>
<dbReference type="InterPro" id="IPR036291">
    <property type="entry name" value="NAD(P)-bd_dom_sf"/>
</dbReference>
<dbReference type="PIRSF" id="PIRSF000105">
    <property type="entry name" value="HCDH"/>
    <property type="match status" value="1"/>
</dbReference>
<dbReference type="SUPFAM" id="SSF48179">
    <property type="entry name" value="6-phosphogluconate dehydrogenase C-terminal domain-like"/>
    <property type="match status" value="1"/>
</dbReference>
<evidence type="ECO:0000259" key="5">
    <source>
        <dbReference type="Pfam" id="PF00725"/>
    </source>
</evidence>
<dbReference type="PROSITE" id="PS00067">
    <property type="entry name" value="3HCDH"/>
    <property type="match status" value="1"/>
</dbReference>
<dbReference type="InterPro" id="IPR006180">
    <property type="entry name" value="3-OHacyl-CoA_DH_CS"/>
</dbReference>
<evidence type="ECO:0000256" key="2">
    <source>
        <dbReference type="ARBA" id="ARBA00023002"/>
    </source>
</evidence>
<dbReference type="InterPro" id="IPR006176">
    <property type="entry name" value="3-OHacyl-CoA_DH_NAD-bd"/>
</dbReference>
<dbReference type="InterPro" id="IPR013328">
    <property type="entry name" value="6PGD_dom2"/>
</dbReference>
<evidence type="ECO:0000313" key="7">
    <source>
        <dbReference type="EMBL" id="KGJ93578.1"/>
    </source>
</evidence>
<dbReference type="InterPro" id="IPR006108">
    <property type="entry name" value="3HC_DH_C"/>
</dbReference>
<keyword evidence="2 7" id="KW-0560">Oxidoreductase</keyword>
<organism evidence="7 8">
    <name type="scientific">Colwellia psychrerythraea</name>
    <name type="common">Vibrio psychroerythus</name>
    <dbReference type="NCBI Taxonomy" id="28229"/>
    <lineage>
        <taxon>Bacteria</taxon>
        <taxon>Pseudomonadati</taxon>
        <taxon>Pseudomonadota</taxon>
        <taxon>Gammaproteobacteria</taxon>
        <taxon>Alteromonadales</taxon>
        <taxon>Colwelliaceae</taxon>
        <taxon>Colwellia</taxon>
    </lineage>
</organism>
<evidence type="ECO:0000256" key="4">
    <source>
        <dbReference type="PIRSR" id="PIRSR000105-1"/>
    </source>
</evidence>
<dbReference type="EC" id="1.1.1.157" evidence="7"/>
<feature type="site" description="Important for catalytic activity" evidence="4">
    <location>
        <position position="139"/>
    </location>
</feature>
<feature type="domain" description="3-hydroxyacyl-CoA dehydrogenase NAD binding" evidence="6">
    <location>
        <begin position="2"/>
        <end position="182"/>
    </location>
</feature>
<dbReference type="Gene3D" id="1.10.1040.10">
    <property type="entry name" value="N-(1-d-carboxylethyl)-l-norvaline Dehydrogenase, domain 2"/>
    <property type="match status" value="1"/>
</dbReference>
<dbReference type="InterPro" id="IPR008927">
    <property type="entry name" value="6-PGluconate_DH-like_C_sf"/>
</dbReference>
<proteinExistence type="inferred from homology"/>
<dbReference type="OrthoDB" id="5389341at2"/>
<dbReference type="EMBL" id="JQED01000009">
    <property type="protein sequence ID" value="KGJ93578.1"/>
    <property type="molecule type" value="Genomic_DNA"/>
</dbReference>
<name>A0A099KV92_COLPS</name>
<protein>
    <submittedName>
        <fullName evidence="7">3-hydroxybutyryl-CoA dehydrogenase</fullName>
        <ecNumber evidence="7">1.1.1.157</ecNumber>
    </submittedName>
</protein>
<dbReference type="RefSeq" id="WP_033093093.1">
    <property type="nucleotide sequence ID" value="NZ_JQED01000009.1"/>
</dbReference>
<dbReference type="InterPro" id="IPR022694">
    <property type="entry name" value="3-OHacyl-CoA_DH"/>
</dbReference>
<dbReference type="PATRIC" id="fig|28229.4.peg.1333"/>